<evidence type="ECO:0000313" key="15">
    <source>
        <dbReference type="EMBL" id="SFI19498.1"/>
    </source>
</evidence>
<dbReference type="InterPro" id="IPR009721">
    <property type="entry name" value="O-acyltransferase_WSD1_C"/>
</dbReference>
<dbReference type="PANTHER" id="PTHR31650">
    <property type="entry name" value="O-ACYLTRANSFERASE (WSD1-LIKE) FAMILY PROTEIN"/>
    <property type="match status" value="1"/>
</dbReference>
<dbReference type="RefSeq" id="WP_091112165.1">
    <property type="nucleotide sequence ID" value="NZ_BKAF01000053.1"/>
</dbReference>
<dbReference type="EC" id="2.3.1.20" evidence="4 11"/>
<keyword evidence="8 11" id="KW-0443">Lipid metabolism</keyword>
<dbReference type="EMBL" id="FOQG01000006">
    <property type="protein sequence ID" value="SFI19498.1"/>
    <property type="molecule type" value="Genomic_DNA"/>
</dbReference>
<dbReference type="SUPFAM" id="SSF52777">
    <property type="entry name" value="CoA-dependent acyltransferases"/>
    <property type="match status" value="1"/>
</dbReference>
<evidence type="ECO:0000256" key="10">
    <source>
        <dbReference type="ARBA" id="ARBA00048109"/>
    </source>
</evidence>
<sequence length="478" mass="51840">MDRTSALDSAFLHVEDSHSSLHIASLGIFEGPAPTQAEVVAAIERKLPAVPRLRQRLRTVPLAAGRPVWADDPDFHIERHLSRMRVPAPGGEAELREVAGAVLSEALPRDRPLWQDVVLEGLAEDRWALLTKVHHTMADGIAGTDLLATILDRAPDQHLEQDPDQGSGEDEDWAPARPPTPGRLVADAVWEQALLRSRELRGLPRAVGATLRHPVAAARSASTIGQGVLGFARAVVPTTPSSLVGPLGRDREFRWTRISLADALLVRERLGGTVNDVVLAAVTKGFRDLEQARGLGADPNSVRCLVPVSVRRDSSGTLDNEVSALLLTLPVELEDPRDRFYEVATRTLALKESHEAQAGQWALSVADALPPPAVAGFLHLAFRVPHRNLTTVVTNVPGPRTTLYLAGRRMIATYPYVPIADRLRIGVAVTSYGEHLFFGVTTDRDSTPDADVLVDGLQSGFADLLAVASSRRPRKESR</sequence>
<dbReference type="Proteomes" id="UP000198649">
    <property type="component" value="Unassembled WGS sequence"/>
</dbReference>
<keyword evidence="7 11" id="KW-0319">Glycerol metabolism</keyword>
<dbReference type="NCBIfam" id="TIGR02946">
    <property type="entry name" value="acyl_WS_DGAT"/>
    <property type="match status" value="1"/>
</dbReference>
<evidence type="ECO:0000256" key="12">
    <source>
        <dbReference type="SAM" id="MobiDB-lite"/>
    </source>
</evidence>
<dbReference type="GO" id="GO:0001666">
    <property type="term" value="P:response to hypoxia"/>
    <property type="evidence" value="ECO:0007669"/>
    <property type="project" value="TreeGrafter"/>
</dbReference>
<dbReference type="GO" id="GO:0005886">
    <property type="term" value="C:plasma membrane"/>
    <property type="evidence" value="ECO:0007669"/>
    <property type="project" value="TreeGrafter"/>
</dbReference>
<comment type="similarity">
    <text evidence="3 11">Belongs to the long-chain O-acyltransferase family.</text>
</comment>
<evidence type="ECO:0000256" key="1">
    <source>
        <dbReference type="ARBA" id="ARBA00004771"/>
    </source>
</evidence>
<keyword evidence="9 11" id="KW-0012">Acyltransferase</keyword>
<dbReference type="GO" id="GO:0019432">
    <property type="term" value="P:triglyceride biosynthetic process"/>
    <property type="evidence" value="ECO:0007669"/>
    <property type="project" value="UniProtKB-UniPathway"/>
</dbReference>
<dbReference type="STRING" id="1005945.SAMN05216561_10614"/>
<evidence type="ECO:0000256" key="4">
    <source>
        <dbReference type="ARBA" id="ARBA00013244"/>
    </source>
</evidence>
<dbReference type="AlphaFoldDB" id="A0A1I3G7M8"/>
<gene>
    <name evidence="15" type="ORF">SAMN05216561_10614</name>
</gene>
<dbReference type="InterPro" id="IPR045034">
    <property type="entry name" value="O-acyltransferase_WSD1-like"/>
</dbReference>
<organism evidence="15 16">
    <name type="scientific">Nocardioides psychrotolerans</name>
    <dbReference type="NCBI Taxonomy" id="1005945"/>
    <lineage>
        <taxon>Bacteria</taxon>
        <taxon>Bacillati</taxon>
        <taxon>Actinomycetota</taxon>
        <taxon>Actinomycetes</taxon>
        <taxon>Propionibacteriales</taxon>
        <taxon>Nocardioidaceae</taxon>
        <taxon>Nocardioides</taxon>
    </lineage>
</organism>
<evidence type="ECO:0000256" key="3">
    <source>
        <dbReference type="ARBA" id="ARBA00009587"/>
    </source>
</evidence>
<dbReference type="GO" id="GO:0051701">
    <property type="term" value="P:biological process involved in interaction with host"/>
    <property type="evidence" value="ECO:0007669"/>
    <property type="project" value="TreeGrafter"/>
</dbReference>
<dbReference type="InterPro" id="IPR004255">
    <property type="entry name" value="O-acyltransferase_WSD1_N"/>
</dbReference>
<dbReference type="UniPathway" id="UPA00282"/>
<evidence type="ECO:0000259" key="13">
    <source>
        <dbReference type="Pfam" id="PF03007"/>
    </source>
</evidence>
<keyword evidence="5 11" id="KW-0444">Lipid biosynthesis</keyword>
<feature type="domain" description="O-acyltransferase WSD1-like N-terminal" evidence="13">
    <location>
        <begin position="5"/>
        <end position="278"/>
    </location>
</feature>
<name>A0A1I3G7M8_9ACTN</name>
<dbReference type="PANTHER" id="PTHR31650:SF1">
    <property type="entry name" value="WAX ESTER SYNTHASE_DIACYLGLYCEROL ACYLTRANSFERASE 4-RELATED"/>
    <property type="match status" value="1"/>
</dbReference>
<evidence type="ECO:0000256" key="2">
    <source>
        <dbReference type="ARBA" id="ARBA00005189"/>
    </source>
</evidence>
<proteinExistence type="inferred from homology"/>
<dbReference type="InterPro" id="IPR014292">
    <property type="entry name" value="Acyl_transf_WS/DGAT"/>
</dbReference>
<comment type="catalytic activity">
    <reaction evidence="10 11">
        <text>an acyl-CoA + a 1,2-diacyl-sn-glycerol = a triacyl-sn-glycerol + CoA</text>
        <dbReference type="Rhea" id="RHEA:10868"/>
        <dbReference type="ChEBI" id="CHEBI:17815"/>
        <dbReference type="ChEBI" id="CHEBI:57287"/>
        <dbReference type="ChEBI" id="CHEBI:58342"/>
        <dbReference type="ChEBI" id="CHEBI:64615"/>
        <dbReference type="EC" id="2.3.1.20"/>
    </reaction>
</comment>
<accession>A0A1I3G7M8</accession>
<evidence type="ECO:0000256" key="6">
    <source>
        <dbReference type="ARBA" id="ARBA00022679"/>
    </source>
</evidence>
<evidence type="ECO:0000256" key="11">
    <source>
        <dbReference type="RuleBase" id="RU361241"/>
    </source>
</evidence>
<protein>
    <recommendedName>
        <fullName evidence="4 11">Diacylglycerol O-acyltransferase</fullName>
        <ecNumber evidence="4 11">2.3.1.20</ecNumber>
    </recommendedName>
</protein>
<dbReference type="OrthoDB" id="9810950at2"/>
<dbReference type="GO" id="GO:0006071">
    <property type="term" value="P:glycerol metabolic process"/>
    <property type="evidence" value="ECO:0007669"/>
    <property type="project" value="UniProtKB-KW"/>
</dbReference>
<dbReference type="GO" id="GO:0071731">
    <property type="term" value="P:response to nitric oxide"/>
    <property type="evidence" value="ECO:0007669"/>
    <property type="project" value="TreeGrafter"/>
</dbReference>
<evidence type="ECO:0000256" key="5">
    <source>
        <dbReference type="ARBA" id="ARBA00022516"/>
    </source>
</evidence>
<keyword evidence="16" id="KW-1185">Reference proteome</keyword>
<evidence type="ECO:0000256" key="8">
    <source>
        <dbReference type="ARBA" id="ARBA00023098"/>
    </source>
</evidence>
<feature type="region of interest" description="Disordered" evidence="12">
    <location>
        <begin position="157"/>
        <end position="181"/>
    </location>
</feature>
<keyword evidence="6 11" id="KW-0808">Transferase</keyword>
<dbReference type="GO" id="GO:0004144">
    <property type="term" value="F:diacylglycerol O-acyltransferase activity"/>
    <property type="evidence" value="ECO:0007669"/>
    <property type="project" value="UniProtKB-EC"/>
</dbReference>
<dbReference type="Pfam" id="PF03007">
    <property type="entry name" value="WS_DGAT_cat"/>
    <property type="match status" value="1"/>
</dbReference>
<evidence type="ECO:0000259" key="14">
    <source>
        <dbReference type="Pfam" id="PF06974"/>
    </source>
</evidence>
<comment type="pathway">
    <text evidence="2">Lipid metabolism.</text>
</comment>
<dbReference type="Pfam" id="PF06974">
    <property type="entry name" value="WS_DGAT_C"/>
    <property type="match status" value="1"/>
</dbReference>
<evidence type="ECO:0000313" key="16">
    <source>
        <dbReference type="Proteomes" id="UP000198649"/>
    </source>
</evidence>
<evidence type="ECO:0000256" key="9">
    <source>
        <dbReference type="ARBA" id="ARBA00023315"/>
    </source>
</evidence>
<reference evidence="15 16" key="1">
    <citation type="submission" date="2016-10" db="EMBL/GenBank/DDBJ databases">
        <authorList>
            <person name="de Groot N.N."/>
        </authorList>
    </citation>
    <scope>NUCLEOTIDE SEQUENCE [LARGE SCALE GENOMIC DNA]</scope>
    <source>
        <strain evidence="15 16">CGMCC 1.11156</strain>
    </source>
</reference>
<comment type="pathway">
    <text evidence="1 11">Glycerolipid metabolism; triacylglycerol biosynthesis.</text>
</comment>
<feature type="domain" description="O-acyltransferase WSD1 C-terminal" evidence="14">
    <location>
        <begin position="320"/>
        <end position="463"/>
    </location>
</feature>
<evidence type="ECO:0000256" key="7">
    <source>
        <dbReference type="ARBA" id="ARBA00022798"/>
    </source>
</evidence>